<evidence type="ECO:0000256" key="5">
    <source>
        <dbReference type="ARBA" id="ARBA00023136"/>
    </source>
</evidence>
<dbReference type="PANTHER" id="PTHR32309:SF13">
    <property type="entry name" value="FERRIC ENTEROBACTIN TRANSPORT PROTEIN FEPE"/>
    <property type="match status" value="1"/>
</dbReference>
<evidence type="ECO:0000256" key="6">
    <source>
        <dbReference type="SAM" id="Phobius"/>
    </source>
</evidence>
<evidence type="ECO:0000259" key="7">
    <source>
        <dbReference type="Pfam" id="PF02706"/>
    </source>
</evidence>
<evidence type="ECO:0000313" key="9">
    <source>
        <dbReference type="Proteomes" id="UP000000238"/>
    </source>
</evidence>
<dbReference type="OrthoDB" id="9775724at2"/>
<gene>
    <name evidence="8" type="ordered locus">HCH_02381</name>
</gene>
<accession>Q2SJH6</accession>
<dbReference type="Proteomes" id="UP000000238">
    <property type="component" value="Chromosome"/>
</dbReference>
<dbReference type="HOGENOM" id="CLU_074107_0_0_6"/>
<name>Q2SJH6_HAHCH</name>
<keyword evidence="9" id="KW-1185">Reference proteome</keyword>
<dbReference type="PANTHER" id="PTHR32309">
    <property type="entry name" value="TYROSINE-PROTEIN KINASE"/>
    <property type="match status" value="1"/>
</dbReference>
<dbReference type="KEGG" id="hch:HCH_02381"/>
<dbReference type="eggNOG" id="COG3206">
    <property type="taxonomic scope" value="Bacteria"/>
</dbReference>
<dbReference type="EMBL" id="CP000155">
    <property type="protein sequence ID" value="ABC29198.1"/>
    <property type="molecule type" value="Genomic_DNA"/>
</dbReference>
<protein>
    <submittedName>
        <fullName evidence="8">Uncharacterized protein involved in exopolysaccharide biosynthesis</fullName>
    </submittedName>
</protein>
<keyword evidence="5 6" id="KW-0472">Membrane</keyword>
<evidence type="ECO:0000256" key="2">
    <source>
        <dbReference type="ARBA" id="ARBA00022475"/>
    </source>
</evidence>
<comment type="subcellular location">
    <subcellularLocation>
        <location evidence="1">Cell membrane</location>
        <topology evidence="1">Multi-pass membrane protein</topology>
    </subcellularLocation>
</comment>
<dbReference type="STRING" id="349521.HCH_02381"/>
<dbReference type="AlphaFoldDB" id="Q2SJH6"/>
<organism evidence="8 9">
    <name type="scientific">Hahella chejuensis (strain KCTC 2396)</name>
    <dbReference type="NCBI Taxonomy" id="349521"/>
    <lineage>
        <taxon>Bacteria</taxon>
        <taxon>Pseudomonadati</taxon>
        <taxon>Pseudomonadota</taxon>
        <taxon>Gammaproteobacteria</taxon>
        <taxon>Oceanospirillales</taxon>
        <taxon>Hahellaceae</taxon>
        <taxon>Hahella</taxon>
    </lineage>
</organism>
<dbReference type="GO" id="GO:0005886">
    <property type="term" value="C:plasma membrane"/>
    <property type="evidence" value="ECO:0007669"/>
    <property type="project" value="UniProtKB-SubCell"/>
</dbReference>
<reference evidence="8 9" key="1">
    <citation type="journal article" date="2005" name="Nucleic Acids Res.">
        <title>Genomic blueprint of Hahella chejuensis, a marine microbe producing an algicidal agent.</title>
        <authorList>
            <person name="Jeong H."/>
            <person name="Yim J.H."/>
            <person name="Lee C."/>
            <person name="Choi S.-H."/>
            <person name="Park Y.K."/>
            <person name="Yoon S.H."/>
            <person name="Hur C.-G."/>
            <person name="Kang H.-Y."/>
            <person name="Kim D."/>
            <person name="Lee H.H."/>
            <person name="Park K.H."/>
            <person name="Park S.-H."/>
            <person name="Park H.-S."/>
            <person name="Lee H.K."/>
            <person name="Oh T.K."/>
            <person name="Kim J.F."/>
        </authorList>
    </citation>
    <scope>NUCLEOTIDE SEQUENCE [LARGE SCALE GENOMIC DNA]</scope>
    <source>
        <strain evidence="8 9">KCTC 2396</strain>
    </source>
</reference>
<evidence type="ECO:0000256" key="3">
    <source>
        <dbReference type="ARBA" id="ARBA00022692"/>
    </source>
</evidence>
<feature type="domain" description="Polysaccharide chain length determinant N-terminal" evidence="7">
    <location>
        <begin position="15"/>
        <end position="116"/>
    </location>
</feature>
<keyword evidence="4 6" id="KW-1133">Transmembrane helix</keyword>
<keyword evidence="2" id="KW-1003">Cell membrane</keyword>
<dbReference type="GO" id="GO:0004713">
    <property type="term" value="F:protein tyrosine kinase activity"/>
    <property type="evidence" value="ECO:0007669"/>
    <property type="project" value="TreeGrafter"/>
</dbReference>
<keyword evidence="3 6" id="KW-0812">Transmembrane</keyword>
<proteinExistence type="predicted"/>
<dbReference type="InterPro" id="IPR003856">
    <property type="entry name" value="LPS_length_determ_N"/>
</dbReference>
<dbReference type="RefSeq" id="WP_011396267.1">
    <property type="nucleotide sequence ID" value="NC_007645.1"/>
</dbReference>
<sequence>MERKTFPVIETYKDNEVSLRDILLTLWKGKWIIISLTVLSLVAALVMAKNQPNIYKSSILLVPAQEEQKGGLAGIAGQFGGLASIAGINIGGGKSDVAEALAILKSQEFLTRFLKDEQIKSSLFIENWNKESGQWEKKDSFLGSLWGRLKGDSNPKDPSSLEPSWQKTYQLFISKHLSVSEDPKSGLVTVSVMAYEPEDAAHWAALLIDKLNSHVRLQKKAEAERSIEYLNNQIKLTLNAEMQRVLYQLVEAQAKVAMLASVRDDYVFRVIDPAFIPEQKYKPNRFQMVIVGGIAGCVFGVLLVLFIQIITEKKQSE</sequence>
<evidence type="ECO:0000256" key="1">
    <source>
        <dbReference type="ARBA" id="ARBA00004651"/>
    </source>
</evidence>
<evidence type="ECO:0000313" key="8">
    <source>
        <dbReference type="EMBL" id="ABC29198.1"/>
    </source>
</evidence>
<dbReference type="Pfam" id="PF02706">
    <property type="entry name" value="Wzz"/>
    <property type="match status" value="1"/>
</dbReference>
<feature type="transmembrane region" description="Helical" evidence="6">
    <location>
        <begin position="289"/>
        <end position="310"/>
    </location>
</feature>
<dbReference type="InterPro" id="IPR050445">
    <property type="entry name" value="Bact_polysacc_biosynth/exp"/>
</dbReference>
<evidence type="ECO:0000256" key="4">
    <source>
        <dbReference type="ARBA" id="ARBA00022989"/>
    </source>
</evidence>
<feature type="transmembrane region" description="Helical" evidence="6">
    <location>
        <begin position="31"/>
        <end position="48"/>
    </location>
</feature>